<dbReference type="EMBL" id="BDES01000049">
    <property type="protein sequence ID" value="GCD53051.1"/>
    <property type="molecule type" value="Genomic_DNA"/>
</dbReference>
<dbReference type="Proteomes" id="UP000287300">
    <property type="component" value="Unassembled WGS sequence"/>
</dbReference>
<protein>
    <submittedName>
        <fullName evidence="2">Uncharacterized protein</fullName>
    </submittedName>
</protein>
<evidence type="ECO:0000313" key="2">
    <source>
        <dbReference type="EMBL" id="GCD53051.1"/>
    </source>
</evidence>
<evidence type="ECO:0000256" key="1">
    <source>
        <dbReference type="SAM" id="MobiDB-lite"/>
    </source>
</evidence>
<gene>
    <name evidence="2" type="ORF">NBRC3188_1748</name>
</gene>
<name>A0A401WUM7_ACEPA</name>
<organism evidence="2 3">
    <name type="scientific">Acetobacter pasteurianus NBRC 3188</name>
    <dbReference type="NCBI Taxonomy" id="1226663"/>
    <lineage>
        <taxon>Bacteria</taxon>
        <taxon>Pseudomonadati</taxon>
        <taxon>Pseudomonadota</taxon>
        <taxon>Alphaproteobacteria</taxon>
        <taxon>Acetobacterales</taxon>
        <taxon>Acetobacteraceae</taxon>
        <taxon>Acetobacter</taxon>
    </lineage>
</organism>
<sequence>MNHSGAVGARRPQKHGPARGTKMTSDYSVWARAADHYERLASRARFPGIRVWAKQRAQECSAHAFAVRNG</sequence>
<accession>A0A401WUM7</accession>
<comment type="caution">
    <text evidence="2">The sequence shown here is derived from an EMBL/GenBank/DDBJ whole genome shotgun (WGS) entry which is preliminary data.</text>
</comment>
<dbReference type="AlphaFoldDB" id="A0A401WUM7"/>
<feature type="region of interest" description="Disordered" evidence="1">
    <location>
        <begin position="1"/>
        <end position="24"/>
    </location>
</feature>
<proteinExistence type="predicted"/>
<reference evidence="2 3" key="1">
    <citation type="submission" date="2016-06" db="EMBL/GenBank/DDBJ databases">
        <title>Acetobacter pasteurianus NBRC 3188 whole genome sequencing project.</title>
        <authorList>
            <person name="Matsutani M."/>
            <person name="Shiwa Y."/>
            <person name="Okamoto-Kainuma A."/>
            <person name="Ishikawa M."/>
            <person name="Koizumi Y."/>
            <person name="Yoshikawa H."/>
            <person name="Yakushi T."/>
            <person name="Matsushita K."/>
        </authorList>
    </citation>
    <scope>NUCLEOTIDE SEQUENCE [LARGE SCALE GENOMIC DNA]</scope>
    <source>
        <strain evidence="2 3">NBRC 3188</strain>
    </source>
</reference>
<evidence type="ECO:0000313" key="3">
    <source>
        <dbReference type="Proteomes" id="UP000287300"/>
    </source>
</evidence>